<dbReference type="Proteomes" id="UP001188597">
    <property type="component" value="Unassembled WGS sequence"/>
</dbReference>
<dbReference type="AlphaFoldDB" id="A0AA88V1K8"/>
<dbReference type="Pfam" id="PF04488">
    <property type="entry name" value="Gly_transf_sug"/>
    <property type="match status" value="1"/>
</dbReference>
<dbReference type="InterPro" id="IPR044789">
    <property type="entry name" value="Put_A1-4-GlycosylTfrase_plant"/>
</dbReference>
<sequence length="547" mass="61890">MLRNLRARRRPRYGPQVCALIAALLLLISVSLLYSRISLPNHHHHRTPSLTSDILLQSSDPDDLTTTTTTSDDRIDEQDNDDAVQVDPTDDDEDEIDQSRVSGFYFDHTRNSIRRAFNKKSIDQWEDYVTFSEVSGSDEDRVKIAFGSDDMPVDENVKKKMTEVKGIEDALLLKVGSRVSPLREGWGVWFDTKSDFLRRDRMFKSNLELLNPLNNPLLQDPDGMGVTTLTRGDKLVQKGLVNEFKKVPFLAKKPLAVVESARDVDNRVNVEGKRNEGGDQRKNEMKKVERRSLIDNSSNRSYGKSEVGVNNANLSYRSYKIEGAARLDTGESNGKRMDSIVGDSGKLSGLKNVVASGEVKSEFSGQVYADGKRWGYFPGVHPRLSFSNFMDAFFRKGKCSMRVFMVWNSPPWMFTVRHQRGLESLLFHHQDACVVVLSESIELNFFNGFVKDGFKVAVAMPNLDELLKDTPTHIFASVWYEWKKTKFYSTHYSELVRLAALYKYGGIYLDSDIVVLKPLLSLNNTVGMDNKLGGSHLSGAVMAFRKH</sequence>
<accession>A0AA88V1K8</accession>
<dbReference type="Gene3D" id="3.90.550.20">
    <property type="match status" value="1"/>
</dbReference>
<dbReference type="InterPro" id="IPR029044">
    <property type="entry name" value="Nucleotide-diphossugar_trans"/>
</dbReference>
<feature type="compositionally biased region" description="Low complexity" evidence="1">
    <location>
        <begin position="55"/>
        <end position="70"/>
    </location>
</feature>
<gene>
    <name evidence="2" type="ORF">RJ639_023992</name>
</gene>
<protein>
    <recommendedName>
        <fullName evidence="4">Alpha 1,4-glycosyltransferase domain-containing protein</fullName>
    </recommendedName>
</protein>
<name>A0AA88V1K8_9ASTE</name>
<dbReference type="SUPFAM" id="SSF53448">
    <property type="entry name" value="Nucleotide-diphospho-sugar transferases"/>
    <property type="match status" value="1"/>
</dbReference>
<organism evidence="2 3">
    <name type="scientific">Escallonia herrerae</name>
    <dbReference type="NCBI Taxonomy" id="1293975"/>
    <lineage>
        <taxon>Eukaryota</taxon>
        <taxon>Viridiplantae</taxon>
        <taxon>Streptophyta</taxon>
        <taxon>Embryophyta</taxon>
        <taxon>Tracheophyta</taxon>
        <taxon>Spermatophyta</taxon>
        <taxon>Magnoliopsida</taxon>
        <taxon>eudicotyledons</taxon>
        <taxon>Gunneridae</taxon>
        <taxon>Pentapetalae</taxon>
        <taxon>asterids</taxon>
        <taxon>campanulids</taxon>
        <taxon>Escalloniales</taxon>
        <taxon>Escalloniaceae</taxon>
        <taxon>Escallonia</taxon>
    </lineage>
</organism>
<reference evidence="2" key="1">
    <citation type="submission" date="2022-12" db="EMBL/GenBank/DDBJ databases">
        <title>Draft genome assemblies for two species of Escallonia (Escalloniales).</title>
        <authorList>
            <person name="Chanderbali A."/>
            <person name="Dervinis C."/>
            <person name="Anghel I."/>
            <person name="Soltis D."/>
            <person name="Soltis P."/>
            <person name="Zapata F."/>
        </authorList>
    </citation>
    <scope>NUCLEOTIDE SEQUENCE</scope>
    <source>
        <strain evidence="2">UCBG64.0493</strain>
        <tissue evidence="2">Leaf</tissue>
    </source>
</reference>
<feature type="non-terminal residue" evidence="2">
    <location>
        <position position="1"/>
    </location>
</feature>
<feature type="region of interest" description="Disordered" evidence="1">
    <location>
        <begin position="45"/>
        <end position="98"/>
    </location>
</feature>
<dbReference type="PANTHER" id="PTHR47213:SF1">
    <property type="entry name" value="OS07G0567300 PROTEIN"/>
    <property type="match status" value="1"/>
</dbReference>
<dbReference type="EMBL" id="JAVXUP010003306">
    <property type="protein sequence ID" value="KAK2999358.1"/>
    <property type="molecule type" value="Genomic_DNA"/>
</dbReference>
<proteinExistence type="predicted"/>
<comment type="caution">
    <text evidence="2">The sequence shown here is derived from an EMBL/GenBank/DDBJ whole genome shotgun (WGS) entry which is preliminary data.</text>
</comment>
<dbReference type="InterPro" id="IPR007577">
    <property type="entry name" value="GlycoTrfase_DXD_sugar-bd_CS"/>
</dbReference>
<evidence type="ECO:0000313" key="2">
    <source>
        <dbReference type="EMBL" id="KAK2999358.1"/>
    </source>
</evidence>
<evidence type="ECO:0000256" key="1">
    <source>
        <dbReference type="SAM" id="MobiDB-lite"/>
    </source>
</evidence>
<evidence type="ECO:0000313" key="3">
    <source>
        <dbReference type="Proteomes" id="UP001188597"/>
    </source>
</evidence>
<feature type="compositionally biased region" description="Acidic residues" evidence="1">
    <location>
        <begin position="74"/>
        <end position="96"/>
    </location>
</feature>
<dbReference type="PANTHER" id="PTHR47213">
    <property type="entry name" value="OS07G0567300 PROTEIN"/>
    <property type="match status" value="1"/>
</dbReference>
<evidence type="ECO:0008006" key="4">
    <source>
        <dbReference type="Google" id="ProtNLM"/>
    </source>
</evidence>
<keyword evidence="3" id="KW-1185">Reference proteome</keyword>